<dbReference type="STRING" id="419665.Maeo_0105"/>
<dbReference type="PROSITE" id="PS51918">
    <property type="entry name" value="RADICAL_SAM"/>
    <property type="match status" value="1"/>
</dbReference>
<dbReference type="InterPro" id="IPR058240">
    <property type="entry name" value="rSAM_sf"/>
</dbReference>
<organism evidence="9 10">
    <name type="scientific">Methanococcus aeolicus (strain ATCC BAA-1280 / DSM 17508 / OCM 812 / Nankai-3)</name>
    <dbReference type="NCBI Taxonomy" id="419665"/>
    <lineage>
        <taxon>Archaea</taxon>
        <taxon>Methanobacteriati</taxon>
        <taxon>Methanobacteriota</taxon>
        <taxon>Methanomada group</taxon>
        <taxon>Methanococci</taxon>
        <taxon>Methanococcales</taxon>
        <taxon>Methanococcaceae</taxon>
        <taxon>Methanococcus</taxon>
    </lineage>
</organism>
<dbReference type="SFLD" id="SFLDG01384">
    <property type="entry name" value="thioether_bond_formation_requi"/>
    <property type="match status" value="1"/>
</dbReference>
<sequence length="290" mass="33841">MRKKYLILKITNRCNLDCIYCYNMGHKINKNMDFTTAKNSIDYILNDGTELLKIQFTGGEPLLNFELIEKVISYCKKEYKTKNISYAVQTNGTLLNNELIKKIKELNIKIGISIDGMDINDTLRPYKNGRPSTLDTLKGIYLLKNNSVPFGITTVITNKNLPHMVEFIQYLIALGIKSISFDLLKPKQKEHLNLMPNEEEFNKILKELKNYPIYIKNLQKRPKGKYCFLNTGDLLFVNEFGDIYPCPTMEGYFYMGNINKDNENNIKKNIKKFEVKNNKCFAREYLIKKF</sequence>
<protein>
    <submittedName>
        <fullName evidence="9">Radical SAM domain protein</fullName>
    </submittedName>
</protein>
<dbReference type="Gene3D" id="3.20.20.70">
    <property type="entry name" value="Aldolase class I"/>
    <property type="match status" value="1"/>
</dbReference>
<comment type="similarity">
    <text evidence="7">Belongs to the radical SAM superfamily. Anaerobic sulfatase-maturating enzyme family.</text>
</comment>
<dbReference type="SFLD" id="SFLDS00029">
    <property type="entry name" value="Radical_SAM"/>
    <property type="match status" value="1"/>
</dbReference>
<dbReference type="GO" id="GO:0016491">
    <property type="term" value="F:oxidoreductase activity"/>
    <property type="evidence" value="ECO:0007669"/>
    <property type="project" value="InterPro"/>
</dbReference>
<dbReference type="SFLD" id="SFLDG01386">
    <property type="entry name" value="main_SPASM_domain-containing"/>
    <property type="match status" value="1"/>
</dbReference>
<evidence type="ECO:0000256" key="2">
    <source>
        <dbReference type="ARBA" id="ARBA00022485"/>
    </source>
</evidence>
<dbReference type="InterPro" id="IPR006638">
    <property type="entry name" value="Elp3/MiaA/NifB-like_rSAM"/>
</dbReference>
<dbReference type="PANTHER" id="PTHR43273">
    <property type="entry name" value="ANAEROBIC SULFATASE-MATURATING ENZYME HOMOLOG ASLB-RELATED"/>
    <property type="match status" value="1"/>
</dbReference>
<dbReference type="SFLD" id="SFLDG01067">
    <property type="entry name" value="SPASM/twitch_domain_containing"/>
    <property type="match status" value="1"/>
</dbReference>
<name>A6UT75_META3</name>
<dbReference type="Proteomes" id="UP000001106">
    <property type="component" value="Chromosome"/>
</dbReference>
<evidence type="ECO:0000259" key="8">
    <source>
        <dbReference type="PROSITE" id="PS51918"/>
    </source>
</evidence>
<keyword evidence="5" id="KW-0408">Iron</keyword>
<dbReference type="EMBL" id="CP000743">
    <property type="protein sequence ID" value="ABR55697.1"/>
    <property type="molecule type" value="Genomic_DNA"/>
</dbReference>
<evidence type="ECO:0000256" key="4">
    <source>
        <dbReference type="ARBA" id="ARBA00022723"/>
    </source>
</evidence>
<evidence type="ECO:0000256" key="5">
    <source>
        <dbReference type="ARBA" id="ARBA00023004"/>
    </source>
</evidence>
<dbReference type="InterPro" id="IPR023867">
    <property type="entry name" value="Sulphatase_maturase_rSAM"/>
</dbReference>
<dbReference type="Pfam" id="PF04055">
    <property type="entry name" value="Radical_SAM"/>
    <property type="match status" value="1"/>
</dbReference>
<proteinExistence type="inferred from homology"/>
<dbReference type="AlphaFoldDB" id="A6UT75"/>
<dbReference type="InterPro" id="IPR007197">
    <property type="entry name" value="rSAM"/>
</dbReference>
<accession>A6UT75</accession>
<keyword evidence="3" id="KW-0949">S-adenosyl-L-methionine</keyword>
<keyword evidence="4" id="KW-0479">Metal-binding</keyword>
<dbReference type="RefSeq" id="WP_011972829.1">
    <property type="nucleotide sequence ID" value="NC_009635.1"/>
</dbReference>
<dbReference type="InterPro" id="IPR000385">
    <property type="entry name" value="MoaA_NifB_PqqE_Fe-S-bd_CS"/>
</dbReference>
<dbReference type="GO" id="GO:0032324">
    <property type="term" value="P:molybdopterin cofactor biosynthetic process"/>
    <property type="evidence" value="ECO:0007669"/>
    <property type="project" value="UniProtKB-ARBA"/>
</dbReference>
<evidence type="ECO:0000313" key="10">
    <source>
        <dbReference type="Proteomes" id="UP000001106"/>
    </source>
</evidence>
<evidence type="ECO:0000313" key="9">
    <source>
        <dbReference type="EMBL" id="ABR55697.1"/>
    </source>
</evidence>
<dbReference type="CDD" id="cd01335">
    <property type="entry name" value="Radical_SAM"/>
    <property type="match status" value="1"/>
</dbReference>
<feature type="domain" description="Radical SAM core" evidence="8">
    <location>
        <begin position="1"/>
        <end position="221"/>
    </location>
</feature>
<keyword evidence="10" id="KW-1185">Reference proteome</keyword>
<dbReference type="KEGG" id="mae:Maeo_0105"/>
<dbReference type="SUPFAM" id="SSF102114">
    <property type="entry name" value="Radical SAM enzymes"/>
    <property type="match status" value="1"/>
</dbReference>
<dbReference type="HOGENOM" id="CLU_009273_3_2_2"/>
<dbReference type="GO" id="GO:0046872">
    <property type="term" value="F:metal ion binding"/>
    <property type="evidence" value="ECO:0007669"/>
    <property type="project" value="UniProtKB-KW"/>
</dbReference>
<dbReference type="GeneID" id="5326691"/>
<keyword evidence="2" id="KW-0004">4Fe-4S</keyword>
<evidence type="ECO:0000256" key="1">
    <source>
        <dbReference type="ARBA" id="ARBA00001966"/>
    </source>
</evidence>
<reference evidence="9" key="1">
    <citation type="submission" date="2007-06" db="EMBL/GenBank/DDBJ databases">
        <title>Complete sequence of Methanococcus aeolicus Nankai-3.</title>
        <authorList>
            <consortium name="US DOE Joint Genome Institute"/>
            <person name="Copeland A."/>
            <person name="Lucas S."/>
            <person name="Lapidus A."/>
            <person name="Barry K."/>
            <person name="Glavina del Rio T."/>
            <person name="Dalin E."/>
            <person name="Tice H."/>
            <person name="Pitluck S."/>
            <person name="Chain P."/>
            <person name="Malfatti S."/>
            <person name="Shin M."/>
            <person name="Vergez L."/>
            <person name="Schmutz J."/>
            <person name="Larimer F."/>
            <person name="Land M."/>
            <person name="Hauser L."/>
            <person name="Kyrpides N."/>
            <person name="Lykidis A."/>
            <person name="Sieprawska-Lupa M."/>
            <person name="Whitman W.B."/>
            <person name="Richardson P."/>
        </authorList>
    </citation>
    <scope>NUCLEOTIDE SEQUENCE [LARGE SCALE GENOMIC DNA]</scope>
    <source>
        <strain evidence="9">Nankai-3</strain>
    </source>
</reference>
<gene>
    <name evidence="9" type="ordered locus">Maeo_0105</name>
</gene>
<dbReference type="OrthoDB" id="30736at2157"/>
<dbReference type="InterPro" id="IPR013785">
    <property type="entry name" value="Aldolase_TIM"/>
</dbReference>
<keyword evidence="6" id="KW-0411">Iron-sulfur</keyword>
<dbReference type="PANTHER" id="PTHR43273:SF3">
    <property type="entry name" value="ANAEROBIC SULFATASE-MATURATING ENZYME HOMOLOG ASLB-RELATED"/>
    <property type="match status" value="1"/>
</dbReference>
<evidence type="ECO:0000256" key="7">
    <source>
        <dbReference type="ARBA" id="ARBA00023601"/>
    </source>
</evidence>
<dbReference type="SMART" id="SM00729">
    <property type="entry name" value="Elp3"/>
    <property type="match status" value="1"/>
</dbReference>
<dbReference type="PROSITE" id="PS01305">
    <property type="entry name" value="MOAA_NIFB_PQQE"/>
    <property type="match status" value="1"/>
</dbReference>
<evidence type="ECO:0000256" key="6">
    <source>
        <dbReference type="ARBA" id="ARBA00023014"/>
    </source>
</evidence>
<dbReference type="GO" id="GO:0051539">
    <property type="term" value="F:4 iron, 4 sulfur cluster binding"/>
    <property type="evidence" value="ECO:0007669"/>
    <property type="project" value="UniProtKB-KW"/>
</dbReference>
<dbReference type="eggNOG" id="arCOG00945">
    <property type="taxonomic scope" value="Archaea"/>
</dbReference>
<comment type="cofactor">
    <cofactor evidence="1">
        <name>[4Fe-4S] cluster</name>
        <dbReference type="ChEBI" id="CHEBI:49883"/>
    </cofactor>
</comment>
<evidence type="ECO:0000256" key="3">
    <source>
        <dbReference type="ARBA" id="ARBA00022691"/>
    </source>
</evidence>